<dbReference type="RefSeq" id="WP_157589805.1">
    <property type="nucleotide sequence ID" value="NZ_WPIN01000019.1"/>
</dbReference>
<dbReference type="EMBL" id="WPIN01000019">
    <property type="protein sequence ID" value="MVM34993.1"/>
    <property type="molecule type" value="Genomic_DNA"/>
</dbReference>
<evidence type="ECO:0000313" key="2">
    <source>
        <dbReference type="Proteomes" id="UP000436006"/>
    </source>
</evidence>
<name>A0A7K1SMU9_9BACT</name>
<gene>
    <name evidence="1" type="ORF">GO755_33505</name>
</gene>
<protein>
    <submittedName>
        <fullName evidence="1">Uncharacterized protein</fullName>
    </submittedName>
</protein>
<sequence>MNSEISFVLVNPSDGDVMAILIPAMLRRAKLLKGKFLAEESFKDEASKVDIQVSEIVPAGALEEFDEYLSQLENIQIVAIEVDSDSLAQATMNFVQKTYVEFKPATVTNIETVATLVPGKSAVLHTFSEPFKSGQMNSLEMKLLAGQRVKLTLKVAMPGSATSTLPPLS</sequence>
<dbReference type="AlphaFoldDB" id="A0A7K1SMU9"/>
<organism evidence="1 2">
    <name type="scientific">Spirosoma arboris</name>
    <dbReference type="NCBI Taxonomy" id="2682092"/>
    <lineage>
        <taxon>Bacteria</taxon>
        <taxon>Pseudomonadati</taxon>
        <taxon>Bacteroidota</taxon>
        <taxon>Cytophagia</taxon>
        <taxon>Cytophagales</taxon>
        <taxon>Cytophagaceae</taxon>
        <taxon>Spirosoma</taxon>
    </lineage>
</organism>
<proteinExistence type="predicted"/>
<evidence type="ECO:0000313" key="1">
    <source>
        <dbReference type="EMBL" id="MVM34993.1"/>
    </source>
</evidence>
<comment type="caution">
    <text evidence="1">The sequence shown here is derived from an EMBL/GenBank/DDBJ whole genome shotgun (WGS) entry which is preliminary data.</text>
</comment>
<dbReference type="Proteomes" id="UP000436006">
    <property type="component" value="Unassembled WGS sequence"/>
</dbReference>
<keyword evidence="2" id="KW-1185">Reference proteome</keyword>
<accession>A0A7K1SMU9</accession>
<reference evidence="1 2" key="1">
    <citation type="submission" date="2019-12" db="EMBL/GenBank/DDBJ databases">
        <title>Spirosoma sp. HMF4905 genome sequencing and assembly.</title>
        <authorList>
            <person name="Kang H."/>
            <person name="Cha I."/>
            <person name="Kim H."/>
            <person name="Joh K."/>
        </authorList>
    </citation>
    <scope>NUCLEOTIDE SEQUENCE [LARGE SCALE GENOMIC DNA]</scope>
    <source>
        <strain evidence="1 2">HMF4905</strain>
    </source>
</reference>